<organism evidence="2 3">
    <name type="scientific">Clavibacter michiganensis subsp. michiganensis</name>
    <dbReference type="NCBI Taxonomy" id="33013"/>
    <lineage>
        <taxon>Bacteria</taxon>
        <taxon>Bacillati</taxon>
        <taxon>Actinomycetota</taxon>
        <taxon>Actinomycetes</taxon>
        <taxon>Micrococcales</taxon>
        <taxon>Microbacteriaceae</taxon>
        <taxon>Clavibacter</taxon>
    </lineage>
</organism>
<feature type="transmembrane region" description="Helical" evidence="1">
    <location>
        <begin position="20"/>
        <end position="39"/>
    </location>
</feature>
<keyword evidence="1" id="KW-0812">Transmembrane</keyword>
<name>A0A251XGT4_CLAMM</name>
<sequence>MGSALLESAHAAFDGGVVTTSIIGALLMVGAIVISLTSLRRASSHD</sequence>
<protein>
    <submittedName>
        <fullName evidence="2">Uncharacterized protein</fullName>
    </submittedName>
</protein>
<keyword evidence="1" id="KW-0472">Membrane</keyword>
<dbReference type="EMBL" id="MDHH01000003">
    <property type="protein sequence ID" value="OUE01641.1"/>
    <property type="molecule type" value="Genomic_DNA"/>
</dbReference>
<keyword evidence="1" id="KW-1133">Transmembrane helix</keyword>
<proteinExistence type="predicted"/>
<keyword evidence="3" id="KW-1185">Reference proteome</keyword>
<gene>
    <name evidence="2" type="ORF">CMMCAS07_15140</name>
</gene>
<comment type="caution">
    <text evidence="2">The sequence shown here is derived from an EMBL/GenBank/DDBJ whole genome shotgun (WGS) entry which is preliminary data.</text>
</comment>
<evidence type="ECO:0000313" key="2">
    <source>
        <dbReference type="EMBL" id="OUE01641.1"/>
    </source>
</evidence>
<reference evidence="2 3" key="1">
    <citation type="submission" date="2016-08" db="EMBL/GenBank/DDBJ databases">
        <title>Genome sequence of Clavibacter michiganensis subsp. michiganensis strain CASJ007.</title>
        <authorList>
            <person name="Thapa S.P."/>
            <person name="Coaker G."/>
        </authorList>
    </citation>
    <scope>NUCLEOTIDE SEQUENCE [LARGE SCALE GENOMIC DNA]</scope>
    <source>
        <strain evidence="2">CASJ007</strain>
    </source>
</reference>
<evidence type="ECO:0000313" key="3">
    <source>
        <dbReference type="Proteomes" id="UP000195062"/>
    </source>
</evidence>
<evidence type="ECO:0000256" key="1">
    <source>
        <dbReference type="SAM" id="Phobius"/>
    </source>
</evidence>
<dbReference type="AlphaFoldDB" id="A0A251XGT4"/>
<accession>A0A251XGT4</accession>
<dbReference type="Proteomes" id="UP000195062">
    <property type="component" value="Unassembled WGS sequence"/>
</dbReference>